<evidence type="ECO:0000256" key="1">
    <source>
        <dbReference type="ARBA" id="ARBA00022737"/>
    </source>
</evidence>
<dbReference type="InterPro" id="IPR002885">
    <property type="entry name" value="PPR_rpt"/>
</dbReference>
<dbReference type="PROSITE" id="PS51375">
    <property type="entry name" value="PPR"/>
    <property type="match status" value="7"/>
</dbReference>
<dbReference type="InterPro" id="IPR011990">
    <property type="entry name" value="TPR-like_helical_dom_sf"/>
</dbReference>
<evidence type="ECO:0000256" key="3">
    <source>
        <dbReference type="PROSITE-ProRule" id="PRU00708"/>
    </source>
</evidence>
<dbReference type="SUPFAM" id="SSF48452">
    <property type="entry name" value="TPR-like"/>
    <property type="match status" value="1"/>
</dbReference>
<proteinExistence type="inferred from homology"/>
<dbReference type="OrthoDB" id="185373at2759"/>
<dbReference type="GO" id="GO:0048731">
    <property type="term" value="P:system development"/>
    <property type="evidence" value="ECO:0007669"/>
    <property type="project" value="UniProtKB-ARBA"/>
</dbReference>
<name>A0A2R6RHR1_ACTCC</name>
<evidence type="ECO:0000256" key="2">
    <source>
        <dbReference type="ARBA" id="ARBA00061659"/>
    </source>
</evidence>
<dbReference type="FunCoup" id="A0A2R6RHR1">
    <property type="interactions" value="576"/>
</dbReference>
<dbReference type="Pfam" id="PF20431">
    <property type="entry name" value="E_motif"/>
    <property type="match status" value="1"/>
</dbReference>
<organism evidence="4 5">
    <name type="scientific">Actinidia chinensis var. chinensis</name>
    <name type="common">Chinese soft-hair kiwi</name>
    <dbReference type="NCBI Taxonomy" id="1590841"/>
    <lineage>
        <taxon>Eukaryota</taxon>
        <taxon>Viridiplantae</taxon>
        <taxon>Streptophyta</taxon>
        <taxon>Embryophyta</taxon>
        <taxon>Tracheophyta</taxon>
        <taxon>Spermatophyta</taxon>
        <taxon>Magnoliopsida</taxon>
        <taxon>eudicotyledons</taxon>
        <taxon>Gunneridae</taxon>
        <taxon>Pentapetalae</taxon>
        <taxon>asterids</taxon>
        <taxon>Ericales</taxon>
        <taxon>Actinidiaceae</taxon>
        <taxon>Actinidia</taxon>
    </lineage>
</organism>
<protein>
    <submittedName>
        <fullName evidence="4">Pentatricopeptide repeat-containing protein</fullName>
    </submittedName>
</protein>
<feature type="repeat" description="PPR" evidence="3">
    <location>
        <begin position="84"/>
        <end position="118"/>
    </location>
</feature>
<feature type="repeat" description="PPR" evidence="3">
    <location>
        <begin position="385"/>
        <end position="419"/>
    </location>
</feature>
<comment type="caution">
    <text evidence="4">The sequence shown here is derived from an EMBL/GenBank/DDBJ whole genome shotgun (WGS) entry which is preliminary data.</text>
</comment>
<dbReference type="Pfam" id="PF13041">
    <property type="entry name" value="PPR_2"/>
    <property type="match status" value="3"/>
</dbReference>
<sequence>MMVRIKPTFFFFRRTQFQLHLHPSITSCIHNNTSLSHLRSTSTSTTQKFQAPELRVANKKITHLIRISRLGDAKKLFDEMTDRNTVTWNSMITGYVQRREMSNARKLFDEMPEKDVVSWNLMIKGYVLCRGSRYVEEGRYLFDRMPKRDFVSWNTMITGYARNGRMEEALYLFNSMPKQNVVSWNAVISGFLHNGDVKSAIEYFERMPERDAASLSALVSGLIQNGELDKAAGILLGNGGRANGKEDLIHAYNTLIAGYAQKGRVDDARSLFDKIPFYPDQKRGDGRRFSRNVISWNSMIMCYVKAGDIFSARELFDQMVERDTFSWNTIISGYVNMYDMEEASNLFSKMPDLDALSWNLMISGFAHVGNLELACDFFRRMPQKNLVSWNSMLSGYEKNGDCEGAIELFIQMQAEGEKPDRHTLSSLLSVCAESVALQLGMQIHQQVIKAVIPDTPLNNSLITMYARCGAIMQARAIFYEMELQKDVISWNAMISGYASHGFAAEALELFGVMKRLKVQPTYITFISVLNACAHAGLAEEGRMHFRSMVSDFGIEARVEHYASLVDIVGRHGQIEEAMALINSMPFEPDKAVWGALLGACRMHNNVELARVAAEALTRLEPESSAPYVLLYNMYADVGRWDDATEVRLIMERNKVRKQTGYSWVESSA</sequence>
<dbReference type="GO" id="GO:0016554">
    <property type="term" value="P:cytidine to uridine editing"/>
    <property type="evidence" value="ECO:0007669"/>
    <property type="project" value="EnsemblPlants"/>
</dbReference>
<reference evidence="4 5" key="1">
    <citation type="submission" date="2017-07" db="EMBL/GenBank/DDBJ databases">
        <title>An improved, manually edited Actinidia chinensis var. chinensis (kiwifruit) genome highlights the challenges associated with draft genomes and gene prediction in plants.</title>
        <authorList>
            <person name="Pilkington S."/>
            <person name="Crowhurst R."/>
            <person name="Hilario E."/>
            <person name="Nardozza S."/>
            <person name="Fraser L."/>
            <person name="Peng Y."/>
            <person name="Gunaseelan K."/>
            <person name="Simpson R."/>
            <person name="Tahir J."/>
            <person name="Deroles S."/>
            <person name="Templeton K."/>
            <person name="Luo Z."/>
            <person name="Davy M."/>
            <person name="Cheng C."/>
            <person name="Mcneilage M."/>
            <person name="Scaglione D."/>
            <person name="Liu Y."/>
            <person name="Zhang Q."/>
            <person name="Datson P."/>
            <person name="De Silva N."/>
            <person name="Gardiner S."/>
            <person name="Bassett H."/>
            <person name="Chagne D."/>
            <person name="Mccallum J."/>
            <person name="Dzierzon H."/>
            <person name="Deng C."/>
            <person name="Wang Y.-Y."/>
            <person name="Barron N."/>
            <person name="Manako K."/>
            <person name="Bowen J."/>
            <person name="Foster T."/>
            <person name="Erridge Z."/>
            <person name="Tiffin H."/>
            <person name="Waite C."/>
            <person name="Davies K."/>
            <person name="Grierson E."/>
            <person name="Laing W."/>
            <person name="Kirk R."/>
            <person name="Chen X."/>
            <person name="Wood M."/>
            <person name="Montefiori M."/>
            <person name="Brummell D."/>
            <person name="Schwinn K."/>
            <person name="Catanach A."/>
            <person name="Fullerton C."/>
            <person name="Li D."/>
            <person name="Meiyalaghan S."/>
            <person name="Nieuwenhuizen N."/>
            <person name="Read N."/>
            <person name="Prakash R."/>
            <person name="Hunter D."/>
            <person name="Zhang H."/>
            <person name="Mckenzie M."/>
            <person name="Knabel M."/>
            <person name="Harris A."/>
            <person name="Allan A."/>
            <person name="Chen A."/>
            <person name="Janssen B."/>
            <person name="Plunkett B."/>
            <person name="Dwamena C."/>
            <person name="Voogd C."/>
            <person name="Leif D."/>
            <person name="Lafferty D."/>
            <person name="Souleyre E."/>
            <person name="Varkonyi-Gasic E."/>
            <person name="Gambi F."/>
            <person name="Hanley J."/>
            <person name="Yao J.-L."/>
            <person name="Cheung J."/>
            <person name="David K."/>
            <person name="Warren B."/>
            <person name="Marsh K."/>
            <person name="Snowden K."/>
            <person name="Lin-Wang K."/>
            <person name="Brian L."/>
            <person name="Martinez-Sanchez M."/>
            <person name="Wang M."/>
            <person name="Ileperuma N."/>
            <person name="Macnee N."/>
            <person name="Campin R."/>
            <person name="Mcatee P."/>
            <person name="Drummond R."/>
            <person name="Espley R."/>
            <person name="Ireland H."/>
            <person name="Wu R."/>
            <person name="Atkinson R."/>
            <person name="Karunairetnam S."/>
            <person name="Bulley S."/>
            <person name="Chunkath S."/>
            <person name="Hanley Z."/>
            <person name="Storey R."/>
            <person name="Thrimawithana A."/>
            <person name="Thomson S."/>
            <person name="David C."/>
            <person name="Testolin R."/>
        </authorList>
    </citation>
    <scope>NUCLEOTIDE SEQUENCE [LARGE SCALE GENOMIC DNA]</scope>
    <source>
        <strain evidence="5">cv. Red5</strain>
        <tissue evidence="4">Young leaf</tissue>
    </source>
</reference>
<feature type="repeat" description="PPR" evidence="3">
    <location>
        <begin position="486"/>
        <end position="520"/>
    </location>
</feature>
<dbReference type="Gene3D" id="1.25.40.10">
    <property type="entry name" value="Tetratricopeptide repeat domain"/>
    <property type="match status" value="5"/>
</dbReference>
<dbReference type="PROSITE" id="PS51257">
    <property type="entry name" value="PROKAR_LIPOPROTEIN"/>
    <property type="match status" value="1"/>
</dbReference>
<dbReference type="Proteomes" id="UP000241394">
    <property type="component" value="Chromosome LG6"/>
</dbReference>
<dbReference type="PANTHER" id="PTHR47926:SF468">
    <property type="entry name" value="PENTATRICOPEPTIDE REPEAT-CONTAINING PROTEIN"/>
    <property type="match status" value="1"/>
</dbReference>
<dbReference type="Pfam" id="PF01535">
    <property type="entry name" value="PPR"/>
    <property type="match status" value="6"/>
</dbReference>
<evidence type="ECO:0000313" key="5">
    <source>
        <dbReference type="Proteomes" id="UP000241394"/>
    </source>
</evidence>
<gene>
    <name evidence="4" type="ORF">CEY00_Acc07154</name>
</gene>
<dbReference type="InParanoid" id="A0A2R6RHR1"/>
<dbReference type="InterPro" id="IPR046960">
    <property type="entry name" value="PPR_At4g14850-like_plant"/>
</dbReference>
<feature type="repeat" description="PPR" evidence="3">
    <location>
        <begin position="248"/>
        <end position="278"/>
    </location>
</feature>
<dbReference type="EMBL" id="NKQK01000006">
    <property type="protein sequence ID" value="PSS29538.1"/>
    <property type="molecule type" value="Genomic_DNA"/>
</dbReference>
<dbReference type="AlphaFoldDB" id="A0A2R6RHR1"/>
<feature type="repeat" description="PPR" evidence="3">
    <location>
        <begin position="292"/>
        <end position="326"/>
    </location>
</feature>
<comment type="similarity">
    <text evidence="2">Belongs to the PPR family. PCMP-E subfamily.</text>
</comment>
<dbReference type="InterPro" id="IPR046848">
    <property type="entry name" value="E_motif"/>
</dbReference>
<accession>A0A2R6RHR1</accession>
<dbReference type="NCBIfam" id="TIGR00756">
    <property type="entry name" value="PPR"/>
    <property type="match status" value="9"/>
</dbReference>
<dbReference type="GO" id="GO:0003723">
    <property type="term" value="F:RNA binding"/>
    <property type="evidence" value="ECO:0007669"/>
    <property type="project" value="InterPro"/>
</dbReference>
<feature type="repeat" description="PPR" evidence="3">
    <location>
        <begin position="149"/>
        <end position="183"/>
    </location>
</feature>
<dbReference type="PANTHER" id="PTHR47926">
    <property type="entry name" value="PENTATRICOPEPTIDE REPEAT-CONTAINING PROTEIN"/>
    <property type="match status" value="1"/>
</dbReference>
<dbReference type="SUPFAM" id="SSF81901">
    <property type="entry name" value="HCP-like"/>
    <property type="match status" value="1"/>
</dbReference>
<keyword evidence="5" id="KW-1185">Reference proteome</keyword>
<dbReference type="OMA" id="DFFEKMP"/>
<dbReference type="STRING" id="1590841.A0A2R6RHR1"/>
<dbReference type="FunFam" id="1.25.40.10:FF:000125">
    <property type="entry name" value="Pentatricopeptide repeat-containing protein"/>
    <property type="match status" value="1"/>
</dbReference>
<evidence type="ECO:0000313" key="4">
    <source>
        <dbReference type="EMBL" id="PSS29538.1"/>
    </source>
</evidence>
<keyword evidence="1" id="KW-0677">Repeat</keyword>
<dbReference type="FunFam" id="1.25.40.10:FF:000031">
    <property type="entry name" value="Pentatricopeptide repeat-containing protein mitochondrial"/>
    <property type="match status" value="1"/>
</dbReference>
<reference evidence="5" key="2">
    <citation type="journal article" date="2018" name="BMC Genomics">
        <title>A manually annotated Actinidia chinensis var. chinensis (kiwifruit) genome highlights the challenges associated with draft genomes and gene prediction in plants.</title>
        <authorList>
            <person name="Pilkington S.M."/>
            <person name="Crowhurst R."/>
            <person name="Hilario E."/>
            <person name="Nardozza S."/>
            <person name="Fraser L."/>
            <person name="Peng Y."/>
            <person name="Gunaseelan K."/>
            <person name="Simpson R."/>
            <person name="Tahir J."/>
            <person name="Deroles S.C."/>
            <person name="Templeton K."/>
            <person name="Luo Z."/>
            <person name="Davy M."/>
            <person name="Cheng C."/>
            <person name="McNeilage M."/>
            <person name="Scaglione D."/>
            <person name="Liu Y."/>
            <person name="Zhang Q."/>
            <person name="Datson P."/>
            <person name="De Silva N."/>
            <person name="Gardiner S.E."/>
            <person name="Bassett H."/>
            <person name="Chagne D."/>
            <person name="McCallum J."/>
            <person name="Dzierzon H."/>
            <person name="Deng C."/>
            <person name="Wang Y.Y."/>
            <person name="Barron L."/>
            <person name="Manako K."/>
            <person name="Bowen J."/>
            <person name="Foster T.M."/>
            <person name="Erridge Z.A."/>
            <person name="Tiffin H."/>
            <person name="Waite C.N."/>
            <person name="Davies K.M."/>
            <person name="Grierson E.P."/>
            <person name="Laing W.A."/>
            <person name="Kirk R."/>
            <person name="Chen X."/>
            <person name="Wood M."/>
            <person name="Montefiori M."/>
            <person name="Brummell D.A."/>
            <person name="Schwinn K.E."/>
            <person name="Catanach A."/>
            <person name="Fullerton C."/>
            <person name="Li D."/>
            <person name="Meiyalaghan S."/>
            <person name="Nieuwenhuizen N."/>
            <person name="Read N."/>
            <person name="Prakash R."/>
            <person name="Hunter D."/>
            <person name="Zhang H."/>
            <person name="McKenzie M."/>
            <person name="Knabel M."/>
            <person name="Harris A."/>
            <person name="Allan A.C."/>
            <person name="Gleave A."/>
            <person name="Chen A."/>
            <person name="Janssen B.J."/>
            <person name="Plunkett B."/>
            <person name="Ampomah-Dwamena C."/>
            <person name="Voogd C."/>
            <person name="Leif D."/>
            <person name="Lafferty D."/>
            <person name="Souleyre E.J.F."/>
            <person name="Varkonyi-Gasic E."/>
            <person name="Gambi F."/>
            <person name="Hanley J."/>
            <person name="Yao J.L."/>
            <person name="Cheung J."/>
            <person name="David K.M."/>
            <person name="Warren B."/>
            <person name="Marsh K."/>
            <person name="Snowden K.C."/>
            <person name="Lin-Wang K."/>
            <person name="Brian L."/>
            <person name="Martinez-Sanchez M."/>
            <person name="Wang M."/>
            <person name="Ileperuma N."/>
            <person name="Macnee N."/>
            <person name="Campin R."/>
            <person name="McAtee P."/>
            <person name="Drummond R.S.M."/>
            <person name="Espley R.V."/>
            <person name="Ireland H.S."/>
            <person name="Wu R."/>
            <person name="Atkinson R.G."/>
            <person name="Karunairetnam S."/>
            <person name="Bulley S."/>
            <person name="Chunkath S."/>
            <person name="Hanley Z."/>
            <person name="Storey R."/>
            <person name="Thrimawithana A.H."/>
            <person name="Thomson S."/>
            <person name="David C."/>
            <person name="Testolin R."/>
            <person name="Huang H."/>
            <person name="Hellens R.P."/>
            <person name="Schaffer R.J."/>
        </authorList>
    </citation>
    <scope>NUCLEOTIDE SEQUENCE [LARGE SCALE GENOMIC DNA]</scope>
    <source>
        <strain evidence="5">cv. Red5</strain>
    </source>
</reference>
<feature type="repeat" description="PPR" evidence="3">
    <location>
        <begin position="354"/>
        <end position="384"/>
    </location>
</feature>
<dbReference type="Pfam" id="PF12854">
    <property type="entry name" value="PPR_1"/>
    <property type="match status" value="1"/>
</dbReference>
<dbReference type="Gramene" id="PSS29538">
    <property type="protein sequence ID" value="PSS29538"/>
    <property type="gene ID" value="CEY00_Acc07154"/>
</dbReference>
<dbReference type="FunFam" id="1.25.40.10:FF:000280">
    <property type="entry name" value="Pentatricopeptide repeat-containing protein"/>
    <property type="match status" value="1"/>
</dbReference>